<keyword evidence="5" id="KW-1133">Transmembrane helix</keyword>
<name>A0A0H2VI06_STAES</name>
<dbReference type="InterPro" id="IPR029055">
    <property type="entry name" value="Ntn_hydrolases_N"/>
</dbReference>
<feature type="transmembrane region" description="Helical" evidence="5">
    <location>
        <begin position="7"/>
        <end position="26"/>
    </location>
</feature>
<dbReference type="GO" id="GO:0016787">
    <property type="term" value="F:hydrolase activity"/>
    <property type="evidence" value="ECO:0007669"/>
    <property type="project" value="UniProtKB-KW"/>
</dbReference>
<evidence type="ECO:0000313" key="7">
    <source>
        <dbReference type="Proteomes" id="UP000001411"/>
    </source>
</evidence>
<dbReference type="KEGG" id="sep:SE_2089"/>
<dbReference type="InterPro" id="IPR043137">
    <property type="entry name" value="GGT_ssub_C"/>
</dbReference>
<dbReference type="PATRIC" id="fig|176280.10.peg.2041"/>
<evidence type="ECO:0000256" key="5">
    <source>
        <dbReference type="SAM" id="Phobius"/>
    </source>
</evidence>
<dbReference type="SUPFAM" id="SSF56235">
    <property type="entry name" value="N-terminal nucleophile aminohydrolases (Ntn hydrolases)"/>
    <property type="match status" value="1"/>
</dbReference>
<dbReference type="Pfam" id="PF01019">
    <property type="entry name" value="G_glu_transpept"/>
    <property type="match status" value="1"/>
</dbReference>
<accession>A0A0H2VI06</accession>
<keyword evidence="5" id="KW-0472">Membrane</keyword>
<evidence type="ECO:0000256" key="2">
    <source>
        <dbReference type="ARBA" id="ARBA00022679"/>
    </source>
</evidence>
<proteinExistence type="inferred from homology"/>
<reference evidence="6 7" key="1">
    <citation type="journal article" date="2003" name="Mol. Microbiol.">
        <title>Genome-based analysis of virulence genes in a non-biofilm-forming Staphylococcus epidermidis strain (ATCC 12228).</title>
        <authorList>
            <person name="Zhang Y.Q."/>
            <person name="Ren S.X."/>
            <person name="Li H.L."/>
            <person name="Wang Y.X."/>
            <person name="Fu G."/>
            <person name="Yang J."/>
            <person name="Qin Z.Q."/>
            <person name="Miao Y.G."/>
            <person name="Wang W.Y."/>
            <person name="Chen R.S."/>
            <person name="Shen Y."/>
            <person name="Chen Z."/>
            <person name="Yuan Z.H."/>
            <person name="Zhao G.P."/>
            <person name="Qu D."/>
            <person name="Danchin A."/>
            <person name="Wen Y.M."/>
        </authorList>
    </citation>
    <scope>NUCLEOTIDE SEQUENCE [LARGE SCALE GENOMIC DNA]</scope>
    <source>
        <strain evidence="7">ATCC 12228 / FDA PCI 1200</strain>
    </source>
</reference>
<evidence type="ECO:0000256" key="4">
    <source>
        <dbReference type="ARBA" id="ARBA00023145"/>
    </source>
</evidence>
<dbReference type="PRINTS" id="PR01210">
    <property type="entry name" value="GGTRANSPTASE"/>
</dbReference>
<protein>
    <submittedName>
        <fullName evidence="6">Putative gamma-glutamyltranspeptidase</fullName>
    </submittedName>
</protein>
<dbReference type="GO" id="GO:0016740">
    <property type="term" value="F:transferase activity"/>
    <property type="evidence" value="ECO:0007669"/>
    <property type="project" value="UniProtKB-KW"/>
</dbReference>
<evidence type="ECO:0000256" key="1">
    <source>
        <dbReference type="ARBA" id="ARBA00009381"/>
    </source>
</evidence>
<dbReference type="AlphaFoldDB" id="A0A0H2VI06"/>
<dbReference type="GeneID" id="50017828"/>
<sequence>MNIYNKVTLSVILVITIIISFLFYFYTTEKKVDKDKLYENKITNHKQAGKPKNYGVASNNKIATKVGNKIIEDGGNAVDAAIGVSYALAVTEPHSSGLGGGGATLTYNGKENETPKAYEYKTMSSYEYKEGDKIGVPGFVRGLHDMHAKEGKMDEKKILDYVIPLAKDGFEVDSELERSLKLYGRDIDHNSPFYKGNKSVREGDIVKQDKLANTLTKIKDKGPDYFYEDIGKSVSKQLDNKLTERDFKEFKTEEKEAVSTDYKNNQVYSAPNPLGGTLMLQGLKIDEKENVDNMDRNNFITAMIKSRDVMYKNRDIVNGNEPSNEQHLTDDYLLGELNKVNIGENTDNGSDFDQIRTDNTSTTHFVVIDKNGKLASTTNTLSSYFGTGDYMKEGFYMNNSLGDFSKDKSSPNHGEPHKAPRSFISPSVIVGPNFYMGIGTPGGNKIPTILNEVIVDYLNSDGSLQESINKPRFYNDGGTIFYENAMTDEDINIFKSLGYGVEEKHNDPNFGSVQGAVYDKDKNTVDVGHDVGNR</sequence>
<dbReference type="Gene3D" id="3.60.20.40">
    <property type="match status" value="1"/>
</dbReference>
<dbReference type="RefSeq" id="WP_001832324.1">
    <property type="nucleotide sequence ID" value="NC_004461.1"/>
</dbReference>
<keyword evidence="4" id="KW-0865">Zymogen</keyword>
<evidence type="ECO:0000313" key="6">
    <source>
        <dbReference type="EMBL" id="AAO05731.1"/>
    </source>
</evidence>
<dbReference type="HOGENOM" id="CLU_014813_0_3_9"/>
<dbReference type="Gene3D" id="1.10.246.230">
    <property type="match status" value="1"/>
</dbReference>
<keyword evidence="3" id="KW-0378">Hydrolase</keyword>
<evidence type="ECO:0000256" key="3">
    <source>
        <dbReference type="ARBA" id="ARBA00022801"/>
    </source>
</evidence>
<dbReference type="Proteomes" id="UP000001411">
    <property type="component" value="Chromosome"/>
</dbReference>
<dbReference type="eggNOG" id="COG0405">
    <property type="taxonomic scope" value="Bacteria"/>
</dbReference>
<organism evidence="6 7">
    <name type="scientific">Staphylococcus epidermidis (strain ATCC 12228 / FDA PCI 1200)</name>
    <dbReference type="NCBI Taxonomy" id="176280"/>
    <lineage>
        <taxon>Bacteria</taxon>
        <taxon>Bacillati</taxon>
        <taxon>Bacillota</taxon>
        <taxon>Bacilli</taxon>
        <taxon>Bacillales</taxon>
        <taxon>Staphylococcaceae</taxon>
        <taxon>Staphylococcus</taxon>
    </lineage>
</organism>
<dbReference type="InterPro" id="IPR051792">
    <property type="entry name" value="GGT_bact"/>
</dbReference>
<dbReference type="OrthoDB" id="9781342at2"/>
<dbReference type="PANTHER" id="PTHR43199:SF1">
    <property type="entry name" value="GLUTATHIONE HYDROLASE PROENZYME"/>
    <property type="match status" value="1"/>
</dbReference>
<dbReference type="PANTHER" id="PTHR43199">
    <property type="entry name" value="GLUTATHIONE HYDROLASE"/>
    <property type="match status" value="1"/>
</dbReference>
<keyword evidence="2" id="KW-0808">Transferase</keyword>
<comment type="similarity">
    <text evidence="1">Belongs to the gamma-glutamyltransferase family.</text>
</comment>
<dbReference type="EMBL" id="AE015929">
    <property type="protein sequence ID" value="AAO05731.1"/>
    <property type="molecule type" value="Genomic_DNA"/>
</dbReference>
<keyword evidence="5" id="KW-0812">Transmembrane</keyword>
<gene>
    <name evidence="6" type="ordered locus">SE_2089</name>
</gene>